<evidence type="ECO:0000313" key="3">
    <source>
        <dbReference type="Proteomes" id="UP000521872"/>
    </source>
</evidence>
<accession>A0A8H4VQY3</accession>
<sequence length="709" mass="82104">MQPESNGRPRRILAIKNFLAGQTKKSLRLSSPQVKGSSTTDVHLILFRLPIETNLVVFEHLHPIDLYHLSLVSRYYRRLLLDKRTLDVWRTSYTRHPDLPACPPGTSYPQWTFLLFGPRICTECGSQGPVADFSLCVRYCEECASHKFVFLQTILDSFGRYIQEDDVMCSMVACSFRINTKAYTFFNPTFRRAKCLLKEVEWTSKRVTLLKILAEYGVPSVETVLAEYTWTRSKIVEITKRYTDKANSWAIRVYRQALNEKELAQRRVIQKCSHKLQNLGYDTRDVEFCRHIIDTIIRQEGLIRYTPKGFRKIRQDLETVVKRRMLSRLKAERETLTQDLYSDYQKTLDPSKWSTLPPVYQAFYFFDFDALFEGQTKVGGKDDINPEFLKEVTTVFGNFIQAWERASKSELLQMISKASVLSQAPQVSVPTLELAAHVFTCPNCNLRSAKGRVLIGWEAIASHINAPRTSKYRQPCARCIYSKNASIRSMELIRSLGLDPTSTKRQDMDSRGDRFLCARCLAPRNGVNKAKAYNWIEYLRHQEEMRLAGEVAHSVPSWRVLTGQGAAYVRSHEHQYPLPSWKIWRCNRCAAHFSEPVTRREAIDHVAEVHFGDSNAHSRVVSEDIAVDRRCRFGPRRPFLLDIDPEHHLRCLRCPELPVLKLWDRQSLEVHLRVKHDVHDPRNGVDWSLVQIISGTFLEERTSLQANQE</sequence>
<keyword evidence="3" id="KW-1185">Reference proteome</keyword>
<dbReference type="InterPro" id="IPR036047">
    <property type="entry name" value="F-box-like_dom_sf"/>
</dbReference>
<dbReference type="Proteomes" id="UP000521872">
    <property type="component" value="Unassembled WGS sequence"/>
</dbReference>
<dbReference type="EMBL" id="JAACJL010000031">
    <property type="protein sequence ID" value="KAF4616829.1"/>
    <property type="molecule type" value="Genomic_DNA"/>
</dbReference>
<gene>
    <name evidence="2" type="ORF">D9613_008239</name>
</gene>
<dbReference type="InterPro" id="IPR001810">
    <property type="entry name" value="F-box_dom"/>
</dbReference>
<evidence type="ECO:0000259" key="1">
    <source>
        <dbReference type="PROSITE" id="PS50181"/>
    </source>
</evidence>
<reference evidence="2 3" key="1">
    <citation type="submission" date="2019-12" db="EMBL/GenBank/DDBJ databases">
        <authorList>
            <person name="Floudas D."/>
            <person name="Bentzer J."/>
            <person name="Ahren D."/>
            <person name="Johansson T."/>
            <person name="Persson P."/>
            <person name="Tunlid A."/>
        </authorList>
    </citation>
    <scope>NUCLEOTIDE SEQUENCE [LARGE SCALE GENOMIC DNA]</scope>
    <source>
        <strain evidence="2 3">CBS 102.39</strain>
    </source>
</reference>
<comment type="caution">
    <text evidence="2">The sequence shown here is derived from an EMBL/GenBank/DDBJ whole genome shotgun (WGS) entry which is preliminary data.</text>
</comment>
<feature type="domain" description="F-box" evidence="1">
    <location>
        <begin position="43"/>
        <end position="92"/>
    </location>
</feature>
<name>A0A8H4VQY3_9AGAR</name>
<organism evidence="2 3">
    <name type="scientific">Agrocybe pediades</name>
    <dbReference type="NCBI Taxonomy" id="84607"/>
    <lineage>
        <taxon>Eukaryota</taxon>
        <taxon>Fungi</taxon>
        <taxon>Dikarya</taxon>
        <taxon>Basidiomycota</taxon>
        <taxon>Agaricomycotina</taxon>
        <taxon>Agaricomycetes</taxon>
        <taxon>Agaricomycetidae</taxon>
        <taxon>Agaricales</taxon>
        <taxon>Agaricineae</taxon>
        <taxon>Strophariaceae</taxon>
        <taxon>Agrocybe</taxon>
    </lineage>
</organism>
<dbReference type="SUPFAM" id="SSF81383">
    <property type="entry name" value="F-box domain"/>
    <property type="match status" value="1"/>
</dbReference>
<dbReference type="Pfam" id="PF00646">
    <property type="entry name" value="F-box"/>
    <property type="match status" value="1"/>
</dbReference>
<dbReference type="PROSITE" id="PS50181">
    <property type="entry name" value="FBOX"/>
    <property type="match status" value="1"/>
</dbReference>
<evidence type="ECO:0000313" key="2">
    <source>
        <dbReference type="EMBL" id="KAF4616829.1"/>
    </source>
</evidence>
<dbReference type="AlphaFoldDB" id="A0A8H4VQY3"/>
<proteinExistence type="predicted"/>
<protein>
    <recommendedName>
        <fullName evidence="1">F-box domain-containing protein</fullName>
    </recommendedName>
</protein>